<organism evidence="5 6">
    <name type="scientific">Actinidia rufa</name>
    <dbReference type="NCBI Taxonomy" id="165716"/>
    <lineage>
        <taxon>Eukaryota</taxon>
        <taxon>Viridiplantae</taxon>
        <taxon>Streptophyta</taxon>
        <taxon>Embryophyta</taxon>
        <taxon>Tracheophyta</taxon>
        <taxon>Spermatophyta</taxon>
        <taxon>Magnoliopsida</taxon>
        <taxon>eudicotyledons</taxon>
        <taxon>Gunneridae</taxon>
        <taxon>Pentapetalae</taxon>
        <taxon>asterids</taxon>
        <taxon>Ericales</taxon>
        <taxon>Actinidiaceae</taxon>
        <taxon>Actinidia</taxon>
    </lineage>
</organism>
<dbReference type="EMBL" id="BJWL01000026">
    <property type="protein sequence ID" value="GFZ17500.1"/>
    <property type="molecule type" value="Genomic_DNA"/>
</dbReference>
<dbReference type="InterPro" id="IPR016024">
    <property type="entry name" value="ARM-type_fold"/>
</dbReference>
<dbReference type="PANTHER" id="PTHR12363">
    <property type="entry name" value="TRANSPORTIN 3 AND IMPORTIN 13"/>
    <property type="match status" value="1"/>
</dbReference>
<proteinExistence type="inferred from homology"/>
<dbReference type="AlphaFoldDB" id="A0A7J0H339"/>
<comment type="similarity">
    <text evidence="2">Belongs to the importin beta family.</text>
</comment>
<evidence type="ECO:0000313" key="5">
    <source>
        <dbReference type="EMBL" id="GFZ17500.1"/>
    </source>
</evidence>
<evidence type="ECO:0000256" key="3">
    <source>
        <dbReference type="ARBA" id="ARBA00022448"/>
    </source>
</evidence>
<dbReference type="Proteomes" id="UP000585474">
    <property type="component" value="Unassembled WGS sequence"/>
</dbReference>
<dbReference type="PANTHER" id="PTHR12363:SF33">
    <property type="entry name" value="IMPORTIN-13"/>
    <property type="match status" value="1"/>
</dbReference>
<reference evidence="5 6" key="1">
    <citation type="submission" date="2019-07" db="EMBL/GenBank/DDBJ databases">
        <title>De Novo Assembly of kiwifruit Actinidia rufa.</title>
        <authorList>
            <person name="Sugita-Konishi S."/>
            <person name="Sato K."/>
            <person name="Mori E."/>
            <person name="Abe Y."/>
            <person name="Kisaki G."/>
            <person name="Hamano K."/>
            <person name="Suezawa K."/>
            <person name="Otani M."/>
            <person name="Fukuda T."/>
            <person name="Manabe T."/>
            <person name="Gomi K."/>
            <person name="Tabuchi M."/>
            <person name="Akimitsu K."/>
            <person name="Kataoka I."/>
        </authorList>
    </citation>
    <scope>NUCLEOTIDE SEQUENCE [LARGE SCALE GENOMIC DNA]</scope>
    <source>
        <strain evidence="6">cv. Fuchu</strain>
    </source>
</reference>
<comment type="subcellular location">
    <subcellularLocation>
        <location evidence="1">Nucleus</location>
    </subcellularLocation>
</comment>
<keyword evidence="4" id="KW-0539">Nucleus</keyword>
<dbReference type="Gene3D" id="1.25.10.10">
    <property type="entry name" value="Leucine-rich Repeat Variant"/>
    <property type="match status" value="2"/>
</dbReference>
<dbReference type="SUPFAM" id="SSF48371">
    <property type="entry name" value="ARM repeat"/>
    <property type="match status" value="1"/>
</dbReference>
<dbReference type="OrthoDB" id="1719728at2759"/>
<gene>
    <name evidence="5" type="ORF">Acr_26g0007700</name>
</gene>
<dbReference type="InterPro" id="IPR051345">
    <property type="entry name" value="Importin_beta-like_NTR"/>
</dbReference>
<dbReference type="GO" id="GO:0005634">
    <property type="term" value="C:nucleus"/>
    <property type="evidence" value="ECO:0007669"/>
    <property type="project" value="UniProtKB-SubCell"/>
</dbReference>
<accession>A0A7J0H339</accession>
<protein>
    <submittedName>
        <fullName evidence="5">ARM repeat superfamily protein</fullName>
    </submittedName>
</protein>
<sequence length="430" mass="46965">MNWVHWEELKSPCNTGPAVGRCGNDEHSDWRPAEAALYCIRAISDYVSVTEAEVLPQMMSLLPKLPHQPQLLTTVCLTVGAYSKWLHAAPTGLSFLPLLIDIIVSGMTTSEDSAAAAALAFRHICNALIFLRSTILPLGNAFPSRFQVRNATRREEGQALKAVPATMQRSYEAWIGHQVAEYGLLSCCCPSLYEIVQGEGTSARVVASCLQPELVVASLRYPKVFKGLVGIVVKGLCPMDMSSGQPRGGFVPGSRVQVFRGLLVIGHLAGLGMDIPHQPTSMPWITSSLTSPSRAMIGEGTFKVSAEDSLHLVEALSMVITELPSDHAQKALEVLCLPAVTPLQEIINQGPLVLGQTTARELTVHIDRLANIFRYVNHPEAVADAIQRLWPIFKAIFDIRAWDRRTMESLCRACKNAVSLLNSYLFIQAG</sequence>
<dbReference type="InterPro" id="IPR011989">
    <property type="entry name" value="ARM-like"/>
</dbReference>
<comment type="caution">
    <text evidence="5">The sequence shown here is derived from an EMBL/GenBank/DDBJ whole genome shotgun (WGS) entry which is preliminary data.</text>
</comment>
<evidence type="ECO:0000256" key="2">
    <source>
        <dbReference type="ARBA" id="ARBA00007991"/>
    </source>
</evidence>
<keyword evidence="3" id="KW-0813">Transport</keyword>
<dbReference type="GO" id="GO:0005737">
    <property type="term" value="C:cytoplasm"/>
    <property type="evidence" value="ECO:0007669"/>
    <property type="project" value="TreeGrafter"/>
</dbReference>
<evidence type="ECO:0000256" key="4">
    <source>
        <dbReference type="ARBA" id="ARBA00023242"/>
    </source>
</evidence>
<dbReference type="GO" id="GO:0006606">
    <property type="term" value="P:protein import into nucleus"/>
    <property type="evidence" value="ECO:0007669"/>
    <property type="project" value="TreeGrafter"/>
</dbReference>
<evidence type="ECO:0000313" key="6">
    <source>
        <dbReference type="Proteomes" id="UP000585474"/>
    </source>
</evidence>
<name>A0A7J0H339_9ERIC</name>
<evidence type="ECO:0000256" key="1">
    <source>
        <dbReference type="ARBA" id="ARBA00004123"/>
    </source>
</evidence>
<keyword evidence="6" id="KW-1185">Reference proteome</keyword>